<dbReference type="InterPro" id="IPR050114">
    <property type="entry name" value="UPF0173_UPF0282_UlaG_hydrolase"/>
</dbReference>
<dbReference type="PATRIC" id="fig|70996.4.peg.3819"/>
<dbReference type="InterPro" id="IPR022877">
    <property type="entry name" value="UPF0173"/>
</dbReference>
<dbReference type="PANTHER" id="PTHR43546">
    <property type="entry name" value="UPF0173 METAL-DEPENDENT HYDROLASE MJ1163-RELATED"/>
    <property type="match status" value="1"/>
</dbReference>
<accession>A0A0P6YAU3</accession>
<dbReference type="OrthoDB" id="9805728at2"/>
<name>A0A0P6YAU3_9CHLR</name>
<organism evidence="4 5">
    <name type="scientific">Herpetosiphon geysericola</name>
    <dbReference type="NCBI Taxonomy" id="70996"/>
    <lineage>
        <taxon>Bacteria</taxon>
        <taxon>Bacillati</taxon>
        <taxon>Chloroflexota</taxon>
        <taxon>Chloroflexia</taxon>
        <taxon>Herpetosiphonales</taxon>
        <taxon>Herpetosiphonaceae</taxon>
        <taxon>Herpetosiphon</taxon>
    </lineage>
</organism>
<dbReference type="PANTHER" id="PTHR43546:SF3">
    <property type="entry name" value="UPF0173 METAL-DEPENDENT HYDROLASE MJ1163"/>
    <property type="match status" value="1"/>
</dbReference>
<keyword evidence="1 2" id="KW-0378">Hydrolase</keyword>
<dbReference type="HAMAP" id="MF_00457">
    <property type="entry name" value="UPF0173"/>
    <property type="match status" value="1"/>
</dbReference>
<dbReference type="SUPFAM" id="SSF56281">
    <property type="entry name" value="Metallo-hydrolase/oxidoreductase"/>
    <property type="match status" value="1"/>
</dbReference>
<evidence type="ECO:0000313" key="5">
    <source>
        <dbReference type="Proteomes" id="UP000050277"/>
    </source>
</evidence>
<dbReference type="Proteomes" id="UP000050277">
    <property type="component" value="Unassembled WGS sequence"/>
</dbReference>
<sequence>MANTTITWLGHASFLFVTPEGKRIVLDPWYAGNPSFSEAAKAELEQLDAILLTHGHMDHTGNAVELANQTKAPIAGIVELIGWVQGQGVAATQCIGYNKGGCIEIAGIKATLTTAHHSSSITSGNVSLYLGDPCGFILEFSDGCVVYHTGDTCVHSDMALMGEIYQPNVTILPIGDFYTMGPRQAAHALKLIGSQFAIPEHYGTFPALQGNPEALQNELNKLELKTEIVALQPGQAWTYSA</sequence>
<dbReference type="SMART" id="SM00849">
    <property type="entry name" value="Lactamase_B"/>
    <property type="match status" value="1"/>
</dbReference>
<protein>
    <recommendedName>
        <fullName evidence="2">UPF0173 metal-dependent hydrolase SE18_19795</fullName>
    </recommendedName>
</protein>
<proteinExistence type="inferred from homology"/>
<dbReference type="InterPro" id="IPR036866">
    <property type="entry name" value="RibonucZ/Hydroxyglut_hydro"/>
</dbReference>
<evidence type="ECO:0000259" key="3">
    <source>
        <dbReference type="SMART" id="SM00849"/>
    </source>
</evidence>
<dbReference type="NCBIfam" id="NF001911">
    <property type="entry name" value="PRK00685.1"/>
    <property type="match status" value="1"/>
</dbReference>
<dbReference type="AlphaFoldDB" id="A0A0P6YAU3"/>
<comment type="caution">
    <text evidence="4">The sequence shown here is derived from an EMBL/GenBank/DDBJ whole genome shotgun (WGS) entry which is preliminary data.</text>
</comment>
<reference evidence="4 5" key="1">
    <citation type="submission" date="2015-07" db="EMBL/GenBank/DDBJ databases">
        <title>Whole genome sequence of Herpetosiphon geysericola DSM 7119.</title>
        <authorList>
            <person name="Hemp J."/>
            <person name="Ward L.M."/>
            <person name="Pace L.A."/>
            <person name="Fischer W.W."/>
        </authorList>
    </citation>
    <scope>NUCLEOTIDE SEQUENCE [LARGE SCALE GENOMIC DNA]</scope>
    <source>
        <strain evidence="4 5">DSM 7119</strain>
    </source>
</reference>
<evidence type="ECO:0000313" key="4">
    <source>
        <dbReference type="EMBL" id="KPL82269.1"/>
    </source>
</evidence>
<evidence type="ECO:0000256" key="2">
    <source>
        <dbReference type="HAMAP-Rule" id="MF_00457"/>
    </source>
</evidence>
<evidence type="ECO:0000256" key="1">
    <source>
        <dbReference type="ARBA" id="ARBA00022801"/>
    </source>
</evidence>
<dbReference type="Gene3D" id="3.60.15.10">
    <property type="entry name" value="Ribonuclease Z/Hydroxyacylglutathione hydrolase-like"/>
    <property type="match status" value="1"/>
</dbReference>
<dbReference type="GO" id="GO:0016787">
    <property type="term" value="F:hydrolase activity"/>
    <property type="evidence" value="ECO:0007669"/>
    <property type="project" value="UniProtKB-UniRule"/>
</dbReference>
<keyword evidence="5" id="KW-1185">Reference proteome</keyword>
<comment type="similarity">
    <text evidence="2">Belongs to the UPF0173 family.</text>
</comment>
<dbReference type="EMBL" id="LGKP01000031">
    <property type="protein sequence ID" value="KPL82269.1"/>
    <property type="molecule type" value="Genomic_DNA"/>
</dbReference>
<dbReference type="RefSeq" id="WP_054536196.1">
    <property type="nucleotide sequence ID" value="NZ_LGKP01000031.1"/>
</dbReference>
<feature type="domain" description="Metallo-beta-lactamase" evidence="3">
    <location>
        <begin position="10"/>
        <end position="201"/>
    </location>
</feature>
<dbReference type="STRING" id="70996.SE18_19795"/>
<gene>
    <name evidence="4" type="ORF">SE18_19795</name>
</gene>
<dbReference type="InterPro" id="IPR001279">
    <property type="entry name" value="Metallo-B-lactamas"/>
</dbReference>
<dbReference type="Pfam" id="PF12706">
    <property type="entry name" value="Lactamase_B_2"/>
    <property type="match status" value="1"/>
</dbReference>